<dbReference type="Proteomes" id="UP000005396">
    <property type="component" value="Unassembled WGS sequence"/>
</dbReference>
<name>A8RWZ7_ENTBW</name>
<dbReference type="AlphaFoldDB" id="A8RWZ7"/>
<proteinExistence type="predicted"/>
<evidence type="ECO:0000313" key="1">
    <source>
        <dbReference type="EMBL" id="EDP15057.1"/>
    </source>
</evidence>
<dbReference type="HOGENOM" id="CLU_3267940_0_0_9"/>
<protein>
    <submittedName>
        <fullName evidence="1">Uncharacterized protein</fullName>
    </submittedName>
</protein>
<accession>A8RWZ7</accession>
<sequence length="41" mass="4348">MGGQEGTGVGWGDNYFMGVDEGWGGMGWAAWPGARDAWGRN</sequence>
<reference evidence="1 2" key="1">
    <citation type="submission" date="2007-08" db="EMBL/GenBank/DDBJ databases">
        <authorList>
            <person name="Fulton L."/>
            <person name="Clifton S."/>
            <person name="Fulton B."/>
            <person name="Xu J."/>
            <person name="Minx P."/>
            <person name="Pepin K.H."/>
            <person name="Johnson M."/>
            <person name="Thiruvilangam P."/>
            <person name="Bhonagiri V."/>
            <person name="Nash W.E."/>
            <person name="Mardis E.R."/>
            <person name="Wilson R.K."/>
        </authorList>
    </citation>
    <scope>NUCLEOTIDE SEQUENCE [LARGE SCALE GENOMIC DNA]</scope>
    <source>
        <strain evidence="2">ATCC BAA-613 / DSM 15670 / CCUG 46953 / JCM 12243 / WAL 16351</strain>
    </source>
</reference>
<organism evidence="1 2">
    <name type="scientific">Enterocloster bolteae (strain ATCC BAA-613 / DSM 15670 / CCUG 46953 / JCM 12243 / WAL 16351)</name>
    <name type="common">Clostridium bolteae</name>
    <dbReference type="NCBI Taxonomy" id="411902"/>
    <lineage>
        <taxon>Bacteria</taxon>
        <taxon>Bacillati</taxon>
        <taxon>Bacillota</taxon>
        <taxon>Clostridia</taxon>
        <taxon>Lachnospirales</taxon>
        <taxon>Lachnospiraceae</taxon>
        <taxon>Enterocloster</taxon>
    </lineage>
</organism>
<comment type="caution">
    <text evidence="1">The sequence shown here is derived from an EMBL/GenBank/DDBJ whole genome shotgun (WGS) entry which is preliminary data.</text>
</comment>
<reference evidence="1 2" key="2">
    <citation type="submission" date="2007-09" db="EMBL/GenBank/DDBJ databases">
        <title>Draft genome sequence of Clostridium bolteae (ATCC BAA-613).</title>
        <authorList>
            <person name="Sudarsanam P."/>
            <person name="Ley R."/>
            <person name="Guruge J."/>
            <person name="Turnbaugh P.J."/>
            <person name="Mahowald M."/>
            <person name="Liep D."/>
            <person name="Gordon J."/>
        </authorList>
    </citation>
    <scope>NUCLEOTIDE SEQUENCE [LARGE SCALE GENOMIC DNA]</scope>
    <source>
        <strain evidence="2">ATCC BAA-613 / DSM 15670 / CCUG 46953 / JCM 12243 / WAL 16351</strain>
    </source>
</reference>
<gene>
    <name evidence="1" type="ORF">CLOBOL_04749</name>
</gene>
<dbReference type="EMBL" id="ABCC02000037">
    <property type="protein sequence ID" value="EDP15057.1"/>
    <property type="molecule type" value="Genomic_DNA"/>
</dbReference>
<evidence type="ECO:0000313" key="2">
    <source>
        <dbReference type="Proteomes" id="UP000005396"/>
    </source>
</evidence>
<dbReference type="PaxDb" id="411902-CLOBOL_04749"/>